<dbReference type="EMBL" id="JAPMSZ010000012">
    <property type="protein sequence ID" value="KAJ5081559.1"/>
    <property type="molecule type" value="Genomic_DNA"/>
</dbReference>
<dbReference type="SUPFAM" id="SSF48403">
    <property type="entry name" value="Ankyrin repeat"/>
    <property type="match status" value="1"/>
</dbReference>
<dbReference type="Gene3D" id="1.25.40.20">
    <property type="entry name" value="Ankyrin repeat-containing domain"/>
    <property type="match status" value="1"/>
</dbReference>
<evidence type="ECO:0000313" key="1">
    <source>
        <dbReference type="EMBL" id="KAJ5081559.1"/>
    </source>
</evidence>
<dbReference type="CDD" id="cd09917">
    <property type="entry name" value="F-box_SF"/>
    <property type="match status" value="1"/>
</dbReference>
<accession>A0A9W9EGW7</accession>
<dbReference type="RefSeq" id="XP_056506846.1">
    <property type="nucleotide sequence ID" value="XM_056660348.1"/>
</dbReference>
<evidence type="ECO:0000313" key="2">
    <source>
        <dbReference type="Proteomes" id="UP001141434"/>
    </source>
</evidence>
<proteinExistence type="predicted"/>
<dbReference type="OrthoDB" id="366390at2759"/>
<evidence type="ECO:0008006" key="3">
    <source>
        <dbReference type="Google" id="ProtNLM"/>
    </source>
</evidence>
<reference evidence="1" key="1">
    <citation type="submission" date="2022-11" db="EMBL/GenBank/DDBJ databases">
        <authorList>
            <person name="Petersen C."/>
        </authorList>
    </citation>
    <scope>NUCLEOTIDE SEQUENCE</scope>
    <source>
        <strain evidence="1">IBT 34128</strain>
    </source>
</reference>
<sequence>MLLVEFPSEILLAISEYLEYECDLNALFQASRRLYAAVNPLRPWNGPPSKASVRRLLEAGVPPGTTRHQLWMPIVVTARRGHAEIVQQFLDHGVDPNPTSGFYKDWEKEWWEEGF</sequence>
<organism evidence="1 2">
    <name type="scientific">Penicillium alfredii</name>
    <dbReference type="NCBI Taxonomy" id="1506179"/>
    <lineage>
        <taxon>Eukaryota</taxon>
        <taxon>Fungi</taxon>
        <taxon>Dikarya</taxon>
        <taxon>Ascomycota</taxon>
        <taxon>Pezizomycotina</taxon>
        <taxon>Eurotiomycetes</taxon>
        <taxon>Eurotiomycetidae</taxon>
        <taxon>Eurotiales</taxon>
        <taxon>Aspergillaceae</taxon>
        <taxon>Penicillium</taxon>
    </lineage>
</organism>
<gene>
    <name evidence="1" type="ORF">NUU61_009823</name>
</gene>
<protein>
    <recommendedName>
        <fullName evidence="3">F-box domain-containing protein</fullName>
    </recommendedName>
</protein>
<keyword evidence="2" id="KW-1185">Reference proteome</keyword>
<dbReference type="Proteomes" id="UP001141434">
    <property type="component" value="Unassembled WGS sequence"/>
</dbReference>
<comment type="caution">
    <text evidence="1">The sequence shown here is derived from an EMBL/GenBank/DDBJ whole genome shotgun (WGS) entry which is preliminary data.</text>
</comment>
<dbReference type="GeneID" id="81399517"/>
<name>A0A9W9EGW7_9EURO</name>
<dbReference type="InterPro" id="IPR036770">
    <property type="entry name" value="Ankyrin_rpt-contain_sf"/>
</dbReference>
<dbReference type="AlphaFoldDB" id="A0A9W9EGW7"/>
<reference evidence="1" key="2">
    <citation type="journal article" date="2023" name="IMA Fungus">
        <title>Comparative genomic study of the Penicillium genus elucidates a diverse pangenome and 15 lateral gene transfer events.</title>
        <authorList>
            <person name="Petersen C."/>
            <person name="Sorensen T."/>
            <person name="Nielsen M.R."/>
            <person name="Sondergaard T.E."/>
            <person name="Sorensen J.L."/>
            <person name="Fitzpatrick D.A."/>
            <person name="Frisvad J.C."/>
            <person name="Nielsen K.L."/>
        </authorList>
    </citation>
    <scope>NUCLEOTIDE SEQUENCE</scope>
    <source>
        <strain evidence="1">IBT 34128</strain>
    </source>
</reference>